<comment type="caution">
    <text evidence="2">The sequence shown here is derived from an EMBL/GenBank/DDBJ whole genome shotgun (WGS) entry which is preliminary data.</text>
</comment>
<organism evidence="2 3">
    <name type="scientific">Flavobacterium caseinilyticum</name>
    <dbReference type="NCBI Taxonomy" id="2541732"/>
    <lineage>
        <taxon>Bacteria</taxon>
        <taxon>Pseudomonadati</taxon>
        <taxon>Bacteroidota</taxon>
        <taxon>Flavobacteriia</taxon>
        <taxon>Flavobacteriales</taxon>
        <taxon>Flavobacteriaceae</taxon>
        <taxon>Flavobacterium</taxon>
    </lineage>
</organism>
<feature type="transmembrane region" description="Helical" evidence="1">
    <location>
        <begin position="101"/>
        <end position="117"/>
    </location>
</feature>
<keyword evidence="1" id="KW-0812">Transmembrane</keyword>
<dbReference type="EMBL" id="SMFM01000003">
    <property type="protein sequence ID" value="TDD76293.1"/>
    <property type="molecule type" value="Genomic_DNA"/>
</dbReference>
<dbReference type="Proteomes" id="UP000295278">
    <property type="component" value="Unassembled WGS sequence"/>
</dbReference>
<protein>
    <submittedName>
        <fullName evidence="2">Uncharacterized protein</fullName>
    </submittedName>
</protein>
<dbReference type="RefSeq" id="WP_131909420.1">
    <property type="nucleotide sequence ID" value="NZ_SMFM01000003.1"/>
</dbReference>
<dbReference type="OrthoDB" id="1359450at2"/>
<evidence type="ECO:0000313" key="3">
    <source>
        <dbReference type="Proteomes" id="UP000295278"/>
    </source>
</evidence>
<evidence type="ECO:0000313" key="2">
    <source>
        <dbReference type="EMBL" id="TDD76293.1"/>
    </source>
</evidence>
<keyword evidence="1" id="KW-1133">Transmembrane helix</keyword>
<keyword evidence="1" id="KW-0472">Membrane</keyword>
<dbReference type="AlphaFoldDB" id="A0A4R5AU74"/>
<keyword evidence="3" id="KW-1185">Reference proteome</keyword>
<sequence>MNVIFIIIGMNVSILFLFDKSKLDNKEWFFKLLILNVILFLIASISVLIGFGKNTAINSLFVPMIAQLVYYVLSKLFYLIYKRNSVDTYWTMDKSLFIDGWFNSMFWLISILLFLFVL</sequence>
<name>A0A4R5AU74_9FLAO</name>
<reference evidence="2 3" key="1">
    <citation type="submission" date="2019-03" db="EMBL/GenBank/DDBJ databases">
        <title>Flavobacterium AT-3-2 sp. nov., isolated from arctic soil.</title>
        <authorList>
            <person name="Chaudhary D.K."/>
        </authorList>
    </citation>
    <scope>NUCLEOTIDE SEQUENCE [LARGE SCALE GENOMIC DNA]</scope>
    <source>
        <strain evidence="2 3">AT-3-2</strain>
    </source>
</reference>
<accession>A0A4R5AU74</accession>
<gene>
    <name evidence="2" type="ORF">E0F89_08705</name>
</gene>
<proteinExistence type="predicted"/>
<feature type="transmembrane region" description="Helical" evidence="1">
    <location>
        <begin position="28"/>
        <end position="49"/>
    </location>
</feature>
<feature type="transmembrane region" description="Helical" evidence="1">
    <location>
        <begin position="61"/>
        <end position="81"/>
    </location>
</feature>
<evidence type="ECO:0000256" key="1">
    <source>
        <dbReference type="SAM" id="Phobius"/>
    </source>
</evidence>